<dbReference type="HOGENOM" id="CLU_2120557_0_0_1"/>
<protein>
    <submittedName>
        <fullName evidence="1">Uncharacterized protein</fullName>
    </submittedName>
</protein>
<dbReference type="EMBL" id="DS995704">
    <property type="protein sequence ID" value="EEQ32043.1"/>
    <property type="molecule type" value="Genomic_DNA"/>
</dbReference>
<gene>
    <name evidence="1" type="ORF">MCYG_04862</name>
</gene>
<dbReference type="AlphaFoldDB" id="C5FQ90"/>
<dbReference type="RefSeq" id="XP_002847125.1">
    <property type="nucleotide sequence ID" value="XM_002847079.1"/>
</dbReference>
<sequence>MDFERIHVFDGSRKLIRGAVRIIAPYRAAEARQANISWHYGSYPSCLIIIYAETISHRTHPFDKSRTIVLRLRSLTGQHQSTFDPQTAPFSREVSFTQVVFTYGILRIAVPIRK</sequence>
<dbReference type="VEuPathDB" id="FungiDB:MCYG_04862"/>
<organism evidence="1 2">
    <name type="scientific">Arthroderma otae (strain ATCC MYA-4605 / CBS 113480)</name>
    <name type="common">Microsporum canis</name>
    <dbReference type="NCBI Taxonomy" id="554155"/>
    <lineage>
        <taxon>Eukaryota</taxon>
        <taxon>Fungi</taxon>
        <taxon>Dikarya</taxon>
        <taxon>Ascomycota</taxon>
        <taxon>Pezizomycotina</taxon>
        <taxon>Eurotiomycetes</taxon>
        <taxon>Eurotiomycetidae</taxon>
        <taxon>Onygenales</taxon>
        <taxon>Arthrodermataceae</taxon>
        <taxon>Microsporum</taxon>
    </lineage>
</organism>
<name>C5FQ90_ARTOC</name>
<proteinExistence type="predicted"/>
<accession>C5FQ90</accession>
<evidence type="ECO:0000313" key="1">
    <source>
        <dbReference type="EMBL" id="EEQ32043.1"/>
    </source>
</evidence>
<keyword evidence="2" id="KW-1185">Reference proteome</keyword>
<reference evidence="2" key="1">
    <citation type="journal article" date="2012" name="MBio">
        <title>Comparative genome analysis of Trichophyton rubrum and related dermatophytes reveals candidate genes involved in infection.</title>
        <authorList>
            <person name="Martinez D.A."/>
            <person name="Oliver B.G."/>
            <person name="Graeser Y."/>
            <person name="Goldberg J.M."/>
            <person name="Li W."/>
            <person name="Martinez-Rossi N.M."/>
            <person name="Monod M."/>
            <person name="Shelest E."/>
            <person name="Barton R.C."/>
            <person name="Birch E."/>
            <person name="Brakhage A.A."/>
            <person name="Chen Z."/>
            <person name="Gurr S.J."/>
            <person name="Heiman D."/>
            <person name="Heitman J."/>
            <person name="Kosti I."/>
            <person name="Rossi A."/>
            <person name="Saif S."/>
            <person name="Samalova M."/>
            <person name="Saunders C.W."/>
            <person name="Shea T."/>
            <person name="Summerbell R.C."/>
            <person name="Xu J."/>
            <person name="Young S."/>
            <person name="Zeng Q."/>
            <person name="Birren B.W."/>
            <person name="Cuomo C.A."/>
            <person name="White T.C."/>
        </authorList>
    </citation>
    <scope>NUCLEOTIDE SEQUENCE [LARGE SCALE GENOMIC DNA]</scope>
    <source>
        <strain evidence="2">ATCC MYA-4605 / CBS 113480</strain>
    </source>
</reference>
<evidence type="ECO:0000313" key="2">
    <source>
        <dbReference type="Proteomes" id="UP000002035"/>
    </source>
</evidence>
<dbReference type="Proteomes" id="UP000002035">
    <property type="component" value="Unassembled WGS sequence"/>
</dbReference>
<dbReference type="GeneID" id="9223730"/>